<gene>
    <name evidence="3" type="ORF">ACFO3E_03305</name>
</gene>
<organism evidence="3 4">
    <name type="scientific">Sphingobium tyrosinilyticum</name>
    <dbReference type="NCBI Taxonomy" id="2715436"/>
    <lineage>
        <taxon>Bacteria</taxon>
        <taxon>Pseudomonadati</taxon>
        <taxon>Pseudomonadota</taxon>
        <taxon>Alphaproteobacteria</taxon>
        <taxon>Sphingomonadales</taxon>
        <taxon>Sphingomonadaceae</taxon>
        <taxon>Sphingobium</taxon>
    </lineage>
</organism>
<evidence type="ECO:0000313" key="3">
    <source>
        <dbReference type="EMBL" id="MFC4593225.1"/>
    </source>
</evidence>
<feature type="chain" id="PRO_5046713418" evidence="1">
    <location>
        <begin position="26"/>
        <end position="492"/>
    </location>
</feature>
<evidence type="ECO:0000313" key="4">
    <source>
        <dbReference type="Proteomes" id="UP001595957"/>
    </source>
</evidence>
<sequence length="492" mass="53140">MKPNRKWLMPLLAATMLVQPGSALSARGQAKAQHASVGSVTIEGPVTGGTRGFPYSASIVDLAPYGYTESEYFVSGKAHAYTVAPGTTLGADGRWQVVAGEDMPYKTRILVRKPPAAKFNGTVVVEYMQEYYGTERDTNYRWNAETLLRNGFGWVGVSMHHEGIDDQKPPQMITYAGSQIPVGTTLARWDPQRYGSLSVPSTDMSYDILTQIAASLKSKMIAGGPDPFSGLKPKAVIGVGNTIAGERMAIYINAIQPRQRVFDGFFLQDLHRGARLKLSGVDTPAPVVRTDVGVPVIVLNTTTASAERGPRPEGKMLRFWAPAGSSHTTGPYMDRVGKANTRDLGLNAGGCPVDYANTLPVQYVSGAAIIAVDRWIKSGKAAPSFPQLASFEGPKEPVLEPAGYFDANGNVKGGLRTPWVDVPVARYDWRGECIGGSGRTFPFSKDRLKALYGTPDVYHKRFAEAVKAAEKRGVLLPPDMQAAIEAANKVTW</sequence>
<keyword evidence="4" id="KW-1185">Reference proteome</keyword>
<comment type="caution">
    <text evidence="3">The sequence shown here is derived from an EMBL/GenBank/DDBJ whole genome shotgun (WGS) entry which is preliminary data.</text>
</comment>
<proteinExistence type="predicted"/>
<dbReference type="Pfam" id="PF20091">
    <property type="entry name" value="Abhydrolase_10"/>
    <property type="match status" value="1"/>
</dbReference>
<accession>A0ABV9EXJ4</accession>
<evidence type="ECO:0000259" key="2">
    <source>
        <dbReference type="Pfam" id="PF20091"/>
    </source>
</evidence>
<dbReference type="GO" id="GO:0016787">
    <property type="term" value="F:hydrolase activity"/>
    <property type="evidence" value="ECO:0007669"/>
    <property type="project" value="UniProtKB-KW"/>
</dbReference>
<dbReference type="RefSeq" id="WP_380802494.1">
    <property type="nucleotide sequence ID" value="NZ_JBHSFZ010000004.1"/>
</dbReference>
<protein>
    <submittedName>
        <fullName evidence="3">Alpha/beta hydrolase domain-containing protein</fullName>
    </submittedName>
</protein>
<dbReference type="Proteomes" id="UP001595957">
    <property type="component" value="Unassembled WGS sequence"/>
</dbReference>
<reference evidence="4" key="1">
    <citation type="journal article" date="2019" name="Int. J. Syst. Evol. Microbiol.">
        <title>The Global Catalogue of Microorganisms (GCM) 10K type strain sequencing project: providing services to taxonomists for standard genome sequencing and annotation.</title>
        <authorList>
            <consortium name="The Broad Institute Genomics Platform"/>
            <consortium name="The Broad Institute Genome Sequencing Center for Infectious Disease"/>
            <person name="Wu L."/>
            <person name="Ma J."/>
        </authorList>
    </citation>
    <scope>NUCLEOTIDE SEQUENCE [LARGE SCALE GENOMIC DNA]</scope>
    <source>
        <strain evidence="4">NBRC 103632</strain>
    </source>
</reference>
<name>A0ABV9EXJ4_9SPHN</name>
<dbReference type="InterPro" id="IPR045394">
    <property type="entry name" value="Abhydrolase_dom"/>
</dbReference>
<keyword evidence="1" id="KW-0732">Signal</keyword>
<evidence type="ECO:0000256" key="1">
    <source>
        <dbReference type="SAM" id="SignalP"/>
    </source>
</evidence>
<keyword evidence="3" id="KW-0378">Hydrolase</keyword>
<feature type="domain" description="Alpha/beta hydrolase" evidence="2">
    <location>
        <begin position="42"/>
        <end position="484"/>
    </location>
</feature>
<dbReference type="EMBL" id="JBHSFZ010000004">
    <property type="protein sequence ID" value="MFC4593225.1"/>
    <property type="molecule type" value="Genomic_DNA"/>
</dbReference>
<feature type="signal peptide" evidence="1">
    <location>
        <begin position="1"/>
        <end position="25"/>
    </location>
</feature>